<dbReference type="Proteomes" id="UP000481033">
    <property type="component" value="Unassembled WGS sequence"/>
</dbReference>
<evidence type="ECO:0000313" key="1">
    <source>
        <dbReference type="EMBL" id="NEZ54170.1"/>
    </source>
</evidence>
<reference evidence="1 2" key="1">
    <citation type="journal article" date="2020" name="Microb. Ecol.">
        <title>Ecogenomics of the Marine Benthic Filamentous Cyanobacterium Adonisia.</title>
        <authorList>
            <person name="Walter J.M."/>
            <person name="Coutinho F.H."/>
            <person name="Leomil L."/>
            <person name="Hargreaves P.I."/>
            <person name="Campeao M.E."/>
            <person name="Vieira V.V."/>
            <person name="Silva B.S."/>
            <person name="Fistarol G.O."/>
            <person name="Salomon P.S."/>
            <person name="Sawabe T."/>
            <person name="Mino S."/>
            <person name="Hosokawa M."/>
            <person name="Miyashita H."/>
            <person name="Maruyama F."/>
            <person name="van Verk M.C."/>
            <person name="Dutilh B.E."/>
            <person name="Thompson C.C."/>
            <person name="Thompson F.L."/>
        </authorList>
    </citation>
    <scope>NUCLEOTIDE SEQUENCE [LARGE SCALE GENOMIC DNA]</scope>
    <source>
        <strain evidence="1 2">CCMR0081</strain>
    </source>
</reference>
<name>A0A6M0RE26_9CYAN</name>
<keyword evidence="2" id="KW-1185">Reference proteome</keyword>
<gene>
    <name evidence="1" type="ORF">DXZ20_00295</name>
</gene>
<proteinExistence type="predicted"/>
<accession>A0A6M0RE26</accession>
<organism evidence="1 2">
    <name type="scientific">Adonisia turfae CCMR0081</name>
    <dbReference type="NCBI Taxonomy" id="2292702"/>
    <lineage>
        <taxon>Bacteria</taxon>
        <taxon>Bacillati</taxon>
        <taxon>Cyanobacteriota</taxon>
        <taxon>Adonisia</taxon>
        <taxon>Adonisia turfae</taxon>
    </lineage>
</organism>
<dbReference type="AlphaFoldDB" id="A0A6M0RE26"/>
<protein>
    <submittedName>
        <fullName evidence="1">Uncharacterized protein</fullName>
    </submittedName>
</protein>
<comment type="caution">
    <text evidence="1">The sequence shown here is derived from an EMBL/GenBank/DDBJ whole genome shotgun (WGS) entry which is preliminary data.</text>
</comment>
<evidence type="ECO:0000313" key="2">
    <source>
        <dbReference type="Proteomes" id="UP000481033"/>
    </source>
</evidence>
<dbReference type="RefSeq" id="WP_163695484.1">
    <property type="nucleotide sequence ID" value="NZ_QXHD01000001.1"/>
</dbReference>
<sequence>MNPKTTQRPKRRPRRQRRYRLITSGLLMLLSFSLGLGLRFQARAASAKKDRCQDIISSQAVLSRQQLTQLLTVPERENRQAIEAIAEEPYCTLTAIEVRAGVSAERAAYPLAFDPNTWLVVLYEDEEYVGYGFKLQH</sequence>
<dbReference type="EMBL" id="QXHD01000001">
    <property type="protein sequence ID" value="NEZ54170.1"/>
    <property type="molecule type" value="Genomic_DNA"/>
</dbReference>